<reference evidence="1" key="1">
    <citation type="journal article" date="2021" name="New Phytol.">
        <title>Evolutionary innovations through gain and loss of genes in the ectomycorrhizal Boletales.</title>
        <authorList>
            <person name="Wu G."/>
            <person name="Miyauchi S."/>
            <person name="Morin E."/>
            <person name="Kuo A."/>
            <person name="Drula E."/>
            <person name="Varga T."/>
            <person name="Kohler A."/>
            <person name="Feng B."/>
            <person name="Cao Y."/>
            <person name="Lipzen A."/>
            <person name="Daum C."/>
            <person name="Hundley H."/>
            <person name="Pangilinan J."/>
            <person name="Johnson J."/>
            <person name="Barry K."/>
            <person name="LaButti K."/>
            <person name="Ng V."/>
            <person name="Ahrendt S."/>
            <person name="Min B."/>
            <person name="Choi I.G."/>
            <person name="Park H."/>
            <person name="Plett J.M."/>
            <person name="Magnuson J."/>
            <person name="Spatafora J.W."/>
            <person name="Nagy L.G."/>
            <person name="Henrissat B."/>
            <person name="Grigoriev I.V."/>
            <person name="Yang Z.L."/>
            <person name="Xu J."/>
            <person name="Martin F.M."/>
        </authorList>
    </citation>
    <scope>NUCLEOTIDE SEQUENCE</scope>
    <source>
        <strain evidence="1">KUC20120723A-06</strain>
    </source>
</reference>
<protein>
    <submittedName>
        <fullName evidence="1">Uncharacterized protein</fullName>
    </submittedName>
</protein>
<gene>
    <name evidence="1" type="ORF">BV22DRAFT_727175</name>
</gene>
<comment type="caution">
    <text evidence="1">The sequence shown here is derived from an EMBL/GenBank/DDBJ whole genome shotgun (WGS) entry which is preliminary data.</text>
</comment>
<evidence type="ECO:0000313" key="1">
    <source>
        <dbReference type="EMBL" id="KAH7921516.1"/>
    </source>
</evidence>
<dbReference type="EMBL" id="MU266523">
    <property type="protein sequence ID" value="KAH7921516.1"/>
    <property type="molecule type" value="Genomic_DNA"/>
</dbReference>
<dbReference type="Proteomes" id="UP000790709">
    <property type="component" value="Unassembled WGS sequence"/>
</dbReference>
<evidence type="ECO:0000313" key="2">
    <source>
        <dbReference type="Proteomes" id="UP000790709"/>
    </source>
</evidence>
<keyword evidence="2" id="KW-1185">Reference proteome</keyword>
<organism evidence="1 2">
    <name type="scientific">Leucogyrophana mollusca</name>
    <dbReference type="NCBI Taxonomy" id="85980"/>
    <lineage>
        <taxon>Eukaryota</taxon>
        <taxon>Fungi</taxon>
        <taxon>Dikarya</taxon>
        <taxon>Basidiomycota</taxon>
        <taxon>Agaricomycotina</taxon>
        <taxon>Agaricomycetes</taxon>
        <taxon>Agaricomycetidae</taxon>
        <taxon>Boletales</taxon>
        <taxon>Boletales incertae sedis</taxon>
        <taxon>Leucogyrophana</taxon>
    </lineage>
</organism>
<proteinExistence type="predicted"/>
<accession>A0ACB8B6W0</accession>
<sequence length="269" mass="29504">MPQVLFPPASLDGLVDDVLIQVLQTSSVSTILSLRQTSKRYYFLTGLRCIWYAKFCTEVLARNLPIPGPSHSLSVLHSEELEYRTLRALYLQRKWPRLSPQVHAASSRKSDPVDQVVLIQGGAQVLTVHANRVVCWDIGGGSGDSVSPGVRRIAEWSSPGEGKTGLPQFCPSARSFPSAVSANTPACQVSLLASLTTCFSWTPRLSKTAAAWSCLTGMHKRLVPYFSRASPICLVLSSVTYYFHNTSLLHGSVPSAYFRFPPCQSMDRG</sequence>
<name>A0ACB8B6W0_9AGAM</name>